<evidence type="ECO:0000313" key="10">
    <source>
        <dbReference type="Proteomes" id="UP000184291"/>
    </source>
</evidence>
<dbReference type="Pfam" id="PF00196">
    <property type="entry name" value="GerE"/>
    <property type="match status" value="1"/>
</dbReference>
<name>A0A1M4RYI1_9ACTO</name>
<feature type="domain" description="Response regulatory" evidence="8">
    <location>
        <begin position="1"/>
        <end position="93"/>
    </location>
</feature>
<protein>
    <submittedName>
        <fullName evidence="9">Luxr bacterial regulatory protein hth signature</fullName>
    </submittedName>
</protein>
<evidence type="ECO:0000256" key="5">
    <source>
        <dbReference type="PROSITE-ProRule" id="PRU00169"/>
    </source>
</evidence>
<dbReference type="InterPro" id="IPR016032">
    <property type="entry name" value="Sig_transdc_resp-reg_C-effctor"/>
</dbReference>
<keyword evidence="1 5" id="KW-0597">Phosphoprotein</keyword>
<keyword evidence="3" id="KW-0238">DNA-binding</keyword>
<dbReference type="InterPro" id="IPR001789">
    <property type="entry name" value="Sig_transdc_resp-reg_receiver"/>
</dbReference>
<organism evidence="9 10">
    <name type="scientific">Actinomyces glycerinitolerans</name>
    <dbReference type="NCBI Taxonomy" id="1892869"/>
    <lineage>
        <taxon>Bacteria</taxon>
        <taxon>Bacillati</taxon>
        <taxon>Actinomycetota</taxon>
        <taxon>Actinomycetes</taxon>
        <taxon>Actinomycetales</taxon>
        <taxon>Actinomycetaceae</taxon>
        <taxon>Actinomyces</taxon>
    </lineage>
</organism>
<feature type="domain" description="HTH luxR-type" evidence="7">
    <location>
        <begin position="126"/>
        <end position="191"/>
    </location>
</feature>
<dbReference type="InterPro" id="IPR058245">
    <property type="entry name" value="NreC/VraR/RcsB-like_REC"/>
</dbReference>
<dbReference type="InterPro" id="IPR000792">
    <property type="entry name" value="Tscrpt_reg_LuxR_C"/>
</dbReference>
<evidence type="ECO:0000259" key="8">
    <source>
        <dbReference type="PROSITE" id="PS50110"/>
    </source>
</evidence>
<evidence type="ECO:0000256" key="3">
    <source>
        <dbReference type="ARBA" id="ARBA00023125"/>
    </source>
</evidence>
<dbReference type="SUPFAM" id="SSF52172">
    <property type="entry name" value="CheY-like"/>
    <property type="match status" value="1"/>
</dbReference>
<dbReference type="InterPro" id="IPR011006">
    <property type="entry name" value="CheY-like_superfamily"/>
</dbReference>
<dbReference type="STRING" id="1892869.ACGLYG10_1172"/>
<proteinExistence type="predicted"/>
<feature type="modified residue" description="4-aspartylphosphate" evidence="5">
    <location>
        <position position="28"/>
    </location>
</feature>
<dbReference type="EMBL" id="FQTT01000009">
    <property type="protein sequence ID" value="SHE24960.1"/>
    <property type="molecule type" value="Genomic_DNA"/>
</dbReference>
<dbReference type="GO" id="GO:0003677">
    <property type="term" value="F:DNA binding"/>
    <property type="evidence" value="ECO:0007669"/>
    <property type="project" value="UniProtKB-KW"/>
</dbReference>
<evidence type="ECO:0000256" key="6">
    <source>
        <dbReference type="SAM" id="MobiDB-lite"/>
    </source>
</evidence>
<keyword evidence="2" id="KW-0805">Transcription regulation</keyword>
<dbReference type="InterPro" id="IPR039420">
    <property type="entry name" value="WalR-like"/>
</dbReference>
<keyword evidence="10" id="KW-1185">Reference proteome</keyword>
<dbReference type="SUPFAM" id="SSF46894">
    <property type="entry name" value="C-terminal effector domain of the bipartite response regulators"/>
    <property type="match status" value="1"/>
</dbReference>
<dbReference type="Proteomes" id="UP000184291">
    <property type="component" value="Unassembled WGS sequence"/>
</dbReference>
<feature type="region of interest" description="Disordered" evidence="6">
    <location>
        <begin position="199"/>
        <end position="230"/>
    </location>
</feature>
<dbReference type="CDD" id="cd06170">
    <property type="entry name" value="LuxR_C_like"/>
    <property type="match status" value="1"/>
</dbReference>
<dbReference type="Pfam" id="PF00072">
    <property type="entry name" value="Response_reg"/>
    <property type="match status" value="1"/>
</dbReference>
<dbReference type="AlphaFoldDB" id="A0A1M4RYI1"/>
<keyword evidence="4" id="KW-0804">Transcription</keyword>
<evidence type="ECO:0000259" key="7">
    <source>
        <dbReference type="PROSITE" id="PS50043"/>
    </source>
</evidence>
<gene>
    <name evidence="9" type="ORF">ACGLYG10_1172</name>
</gene>
<evidence type="ECO:0000313" key="9">
    <source>
        <dbReference type="EMBL" id="SHE24960.1"/>
    </source>
</evidence>
<dbReference type="SMART" id="SM00421">
    <property type="entry name" value="HTH_LUXR"/>
    <property type="match status" value="1"/>
</dbReference>
<evidence type="ECO:0000256" key="1">
    <source>
        <dbReference type="ARBA" id="ARBA00022553"/>
    </source>
</evidence>
<sequence length="230" mass="24665">MQVVGEAESGLDALRKLPGTRPNVVLMDLHMPAMDGVEATRKMVAKAPDVRVLVVTIFDQPEDVEAAVAAGASGFVIKNSPVRDLLRAVRLVGSGQGVLSPEVTGGVLDMLRGSAQDSTVKEIETGLGVPVSLTQRESEVLRLIAMGKTNSEIADELFLAPTSVKTYVSRLRAKLKARSRAELVTLYYVNSAISDAPGDGRRQVPVFGRRSNSNESGDDPRGQGRSRWRA</sequence>
<dbReference type="PROSITE" id="PS00622">
    <property type="entry name" value="HTH_LUXR_1"/>
    <property type="match status" value="1"/>
</dbReference>
<dbReference type="PRINTS" id="PR00038">
    <property type="entry name" value="HTHLUXR"/>
</dbReference>
<evidence type="ECO:0000256" key="2">
    <source>
        <dbReference type="ARBA" id="ARBA00023015"/>
    </source>
</evidence>
<dbReference type="CDD" id="cd17535">
    <property type="entry name" value="REC_NarL-like"/>
    <property type="match status" value="1"/>
</dbReference>
<accession>A0A1M4RYI1</accession>
<dbReference type="GO" id="GO:0000160">
    <property type="term" value="P:phosphorelay signal transduction system"/>
    <property type="evidence" value="ECO:0007669"/>
    <property type="project" value="InterPro"/>
</dbReference>
<dbReference type="PROSITE" id="PS50043">
    <property type="entry name" value="HTH_LUXR_2"/>
    <property type="match status" value="1"/>
</dbReference>
<dbReference type="PANTHER" id="PTHR43214:SF24">
    <property type="entry name" value="TRANSCRIPTIONAL REGULATORY PROTEIN NARL-RELATED"/>
    <property type="match status" value="1"/>
</dbReference>
<evidence type="ECO:0000256" key="4">
    <source>
        <dbReference type="ARBA" id="ARBA00023163"/>
    </source>
</evidence>
<reference evidence="10" key="1">
    <citation type="submission" date="2016-09" db="EMBL/GenBank/DDBJ databases">
        <authorList>
            <person name="Strepis N."/>
        </authorList>
    </citation>
    <scope>NUCLEOTIDE SEQUENCE [LARGE SCALE GENOMIC DNA]</scope>
</reference>
<dbReference type="PANTHER" id="PTHR43214">
    <property type="entry name" value="TWO-COMPONENT RESPONSE REGULATOR"/>
    <property type="match status" value="1"/>
</dbReference>
<dbReference type="SMART" id="SM00448">
    <property type="entry name" value="REC"/>
    <property type="match status" value="1"/>
</dbReference>
<dbReference type="Gene3D" id="3.40.50.2300">
    <property type="match status" value="1"/>
</dbReference>
<dbReference type="GO" id="GO:0006355">
    <property type="term" value="P:regulation of DNA-templated transcription"/>
    <property type="evidence" value="ECO:0007669"/>
    <property type="project" value="InterPro"/>
</dbReference>
<dbReference type="PROSITE" id="PS50110">
    <property type="entry name" value="RESPONSE_REGULATORY"/>
    <property type="match status" value="1"/>
</dbReference>